<evidence type="ECO:0000259" key="5">
    <source>
        <dbReference type="PROSITE" id="PS50977"/>
    </source>
</evidence>
<protein>
    <submittedName>
        <fullName evidence="6">TetR family transcriptional regulator</fullName>
    </submittedName>
</protein>
<keyword evidence="1" id="KW-0805">Transcription regulation</keyword>
<dbReference type="PRINTS" id="PR00455">
    <property type="entry name" value="HTHTETR"/>
</dbReference>
<dbReference type="PROSITE" id="PS50977">
    <property type="entry name" value="HTH_TETR_2"/>
    <property type="match status" value="1"/>
</dbReference>
<dbReference type="GO" id="GO:0003700">
    <property type="term" value="F:DNA-binding transcription factor activity"/>
    <property type="evidence" value="ECO:0007669"/>
    <property type="project" value="TreeGrafter"/>
</dbReference>
<dbReference type="InterPro" id="IPR009057">
    <property type="entry name" value="Homeodomain-like_sf"/>
</dbReference>
<gene>
    <name evidence="6" type="ORF">DWB85_05570</name>
</gene>
<evidence type="ECO:0000256" key="4">
    <source>
        <dbReference type="PROSITE-ProRule" id="PRU00335"/>
    </source>
</evidence>
<keyword evidence="7" id="KW-1185">Reference proteome</keyword>
<organism evidence="6 7">
    <name type="scientific">Seongchinamella sediminis</name>
    <dbReference type="NCBI Taxonomy" id="2283635"/>
    <lineage>
        <taxon>Bacteria</taxon>
        <taxon>Pseudomonadati</taxon>
        <taxon>Pseudomonadota</taxon>
        <taxon>Gammaproteobacteria</taxon>
        <taxon>Cellvibrionales</taxon>
        <taxon>Halieaceae</taxon>
        <taxon>Seongchinamella</taxon>
    </lineage>
</organism>
<dbReference type="PROSITE" id="PS01081">
    <property type="entry name" value="HTH_TETR_1"/>
    <property type="match status" value="1"/>
</dbReference>
<dbReference type="SUPFAM" id="SSF46689">
    <property type="entry name" value="Homeodomain-like"/>
    <property type="match status" value="1"/>
</dbReference>
<name>A0A3L7E2D6_9GAMM</name>
<dbReference type="InterPro" id="IPR041669">
    <property type="entry name" value="TetR_C_15"/>
</dbReference>
<evidence type="ECO:0000313" key="6">
    <source>
        <dbReference type="EMBL" id="RLQ22910.1"/>
    </source>
</evidence>
<dbReference type="Proteomes" id="UP000265509">
    <property type="component" value="Unassembled WGS sequence"/>
</dbReference>
<keyword evidence="2 4" id="KW-0238">DNA-binding</keyword>
<feature type="DNA-binding region" description="H-T-H motif" evidence="4">
    <location>
        <begin position="62"/>
        <end position="81"/>
    </location>
</feature>
<dbReference type="PANTHER" id="PTHR30055">
    <property type="entry name" value="HTH-TYPE TRANSCRIPTIONAL REGULATOR RUTR"/>
    <property type="match status" value="1"/>
</dbReference>
<feature type="domain" description="HTH tetR-type" evidence="5">
    <location>
        <begin position="39"/>
        <end position="99"/>
    </location>
</feature>
<evidence type="ECO:0000313" key="7">
    <source>
        <dbReference type="Proteomes" id="UP000265509"/>
    </source>
</evidence>
<evidence type="ECO:0000256" key="3">
    <source>
        <dbReference type="ARBA" id="ARBA00023163"/>
    </source>
</evidence>
<sequence length="238" mass="27737">MIYMLICCTFRRRSTAAYIPMPKPDLPQPRKQPKQSRSVMLVEAIQQACLKILEQEGPEQLTTQRIADVAGINIASLYQYFPNKEAVLAEVFQDQVRQYKEAAVKRLGEIDRLSRVSLEDTLAAIIAMEIEQRLILHRMDPAFYQAYQHSFDIHRQINDLQLSQSFPGWDDWLREFLELHRQRLRTDDIDSLSRMLSHTLSGVLLSVSSEEPELLEQTAFREELLTLLLRYLCRPGME</sequence>
<dbReference type="Pfam" id="PF00440">
    <property type="entry name" value="TetR_N"/>
    <property type="match status" value="1"/>
</dbReference>
<dbReference type="AlphaFoldDB" id="A0A3L7E2D6"/>
<dbReference type="GO" id="GO:0000976">
    <property type="term" value="F:transcription cis-regulatory region binding"/>
    <property type="evidence" value="ECO:0007669"/>
    <property type="project" value="TreeGrafter"/>
</dbReference>
<dbReference type="InterPro" id="IPR001647">
    <property type="entry name" value="HTH_TetR"/>
</dbReference>
<proteinExistence type="predicted"/>
<evidence type="ECO:0000256" key="1">
    <source>
        <dbReference type="ARBA" id="ARBA00023015"/>
    </source>
</evidence>
<dbReference type="Gene3D" id="1.10.357.10">
    <property type="entry name" value="Tetracycline Repressor, domain 2"/>
    <property type="match status" value="1"/>
</dbReference>
<dbReference type="PANTHER" id="PTHR30055:SF234">
    <property type="entry name" value="HTH-TYPE TRANSCRIPTIONAL REGULATOR BETI"/>
    <property type="match status" value="1"/>
</dbReference>
<reference evidence="6 7" key="1">
    <citation type="submission" date="2018-07" db="EMBL/GenBank/DDBJ databases">
        <title>Halioglobus sp. genome submission.</title>
        <authorList>
            <person name="Ye M.-Q."/>
            <person name="Du Z.-J."/>
        </authorList>
    </citation>
    <scope>NUCLEOTIDE SEQUENCE [LARGE SCALE GENOMIC DNA]</scope>
    <source>
        <strain evidence="6 7">U0301</strain>
    </source>
</reference>
<keyword evidence="3" id="KW-0804">Transcription</keyword>
<dbReference type="InterPro" id="IPR023772">
    <property type="entry name" value="DNA-bd_HTH_TetR-type_CS"/>
</dbReference>
<dbReference type="EMBL" id="QRAN01000004">
    <property type="protein sequence ID" value="RLQ22910.1"/>
    <property type="molecule type" value="Genomic_DNA"/>
</dbReference>
<dbReference type="InterPro" id="IPR050109">
    <property type="entry name" value="HTH-type_TetR-like_transc_reg"/>
</dbReference>
<evidence type="ECO:0000256" key="2">
    <source>
        <dbReference type="ARBA" id="ARBA00023125"/>
    </source>
</evidence>
<accession>A0A3L7E2D6</accession>
<dbReference type="Pfam" id="PF17918">
    <property type="entry name" value="TetR_C_15"/>
    <property type="match status" value="1"/>
</dbReference>
<comment type="caution">
    <text evidence="6">The sequence shown here is derived from an EMBL/GenBank/DDBJ whole genome shotgun (WGS) entry which is preliminary data.</text>
</comment>
<dbReference type="OrthoDB" id="9803107at2"/>